<accession>A0AAD9QBV1</accession>
<feature type="region of interest" description="Disordered" evidence="1">
    <location>
        <begin position="33"/>
        <end position="71"/>
    </location>
</feature>
<comment type="caution">
    <text evidence="2">The sequence shown here is derived from an EMBL/GenBank/DDBJ whole genome shotgun (WGS) entry which is preliminary data.</text>
</comment>
<dbReference type="EMBL" id="JARQWQ010000044">
    <property type="protein sequence ID" value="KAK2558522.1"/>
    <property type="molecule type" value="Genomic_DNA"/>
</dbReference>
<evidence type="ECO:0000313" key="3">
    <source>
        <dbReference type="Proteomes" id="UP001249851"/>
    </source>
</evidence>
<protein>
    <submittedName>
        <fullName evidence="2">Uncharacterized protein</fullName>
    </submittedName>
</protein>
<proteinExistence type="predicted"/>
<sequence>DGAESWRRRRRRQCTPQDCQVSCWDSWRSCSASTCGREGSQSRSRSVTRSASCGGGSCPELHESRQCYGSPTENCQLSSWSQWSACPAIRGNSSEIQTSTRHRITPEKCEEWCTSTLRKTRMCLREPVNCTGHSGEKEKSDQGANFYRQRKCPCEVEAIDDADGE</sequence>
<feature type="compositionally biased region" description="Polar residues" evidence="1">
    <location>
        <begin position="33"/>
        <end position="51"/>
    </location>
</feature>
<evidence type="ECO:0000313" key="2">
    <source>
        <dbReference type="EMBL" id="KAK2558522.1"/>
    </source>
</evidence>
<dbReference type="SUPFAM" id="SSF82895">
    <property type="entry name" value="TSP-1 type 1 repeat"/>
    <property type="match status" value="1"/>
</dbReference>
<organism evidence="2 3">
    <name type="scientific">Acropora cervicornis</name>
    <name type="common">Staghorn coral</name>
    <dbReference type="NCBI Taxonomy" id="6130"/>
    <lineage>
        <taxon>Eukaryota</taxon>
        <taxon>Metazoa</taxon>
        <taxon>Cnidaria</taxon>
        <taxon>Anthozoa</taxon>
        <taxon>Hexacorallia</taxon>
        <taxon>Scleractinia</taxon>
        <taxon>Astrocoeniina</taxon>
        <taxon>Acroporidae</taxon>
        <taxon>Acropora</taxon>
    </lineage>
</organism>
<dbReference type="Gene3D" id="2.20.100.10">
    <property type="entry name" value="Thrombospondin type-1 (TSP1) repeat"/>
    <property type="match status" value="1"/>
</dbReference>
<dbReference type="InterPro" id="IPR000884">
    <property type="entry name" value="TSP1_rpt"/>
</dbReference>
<reference evidence="2" key="2">
    <citation type="journal article" date="2023" name="Science">
        <title>Genomic signatures of disease resistance in endangered staghorn corals.</title>
        <authorList>
            <person name="Vollmer S.V."/>
            <person name="Selwyn J.D."/>
            <person name="Despard B.A."/>
            <person name="Roesel C.L."/>
        </authorList>
    </citation>
    <scope>NUCLEOTIDE SEQUENCE</scope>
    <source>
        <strain evidence="2">K2</strain>
    </source>
</reference>
<reference evidence="2" key="1">
    <citation type="journal article" date="2023" name="G3 (Bethesda)">
        <title>Whole genome assembly and annotation of the endangered Caribbean coral Acropora cervicornis.</title>
        <authorList>
            <person name="Selwyn J.D."/>
            <person name="Vollmer S.V."/>
        </authorList>
    </citation>
    <scope>NUCLEOTIDE SEQUENCE</scope>
    <source>
        <strain evidence="2">K2</strain>
    </source>
</reference>
<gene>
    <name evidence="2" type="ORF">P5673_019240</name>
</gene>
<dbReference type="Proteomes" id="UP001249851">
    <property type="component" value="Unassembled WGS sequence"/>
</dbReference>
<evidence type="ECO:0000256" key="1">
    <source>
        <dbReference type="SAM" id="MobiDB-lite"/>
    </source>
</evidence>
<name>A0AAD9QBV1_ACRCE</name>
<dbReference type="InterPro" id="IPR036383">
    <property type="entry name" value="TSP1_rpt_sf"/>
</dbReference>
<keyword evidence="3" id="KW-1185">Reference proteome</keyword>
<dbReference type="AlphaFoldDB" id="A0AAD9QBV1"/>
<dbReference type="SMART" id="SM00209">
    <property type="entry name" value="TSP1"/>
    <property type="match status" value="2"/>
</dbReference>
<dbReference type="PROSITE" id="PS50092">
    <property type="entry name" value="TSP1"/>
    <property type="match status" value="1"/>
</dbReference>
<feature type="non-terminal residue" evidence="2">
    <location>
        <position position="165"/>
    </location>
</feature>